<protein>
    <submittedName>
        <fullName evidence="2">Uncharacterized protein</fullName>
    </submittedName>
</protein>
<reference evidence="2" key="1">
    <citation type="journal article" date="2014" name="Int. J. Syst. Evol. Microbiol.">
        <title>Complete genome of a new Firmicutes species belonging to the dominant human colonic microbiota ('Ruminococcus bicirculans') reveals two chromosomes and a selective capacity to utilize plant glucans.</title>
        <authorList>
            <consortium name="NISC Comparative Sequencing Program"/>
            <person name="Wegmann U."/>
            <person name="Louis P."/>
            <person name="Goesmann A."/>
            <person name="Henrissat B."/>
            <person name="Duncan S.H."/>
            <person name="Flint H.J."/>
        </authorList>
    </citation>
    <scope>NUCLEOTIDE SEQUENCE</scope>
    <source>
        <strain evidence="2">CECT 8869</strain>
    </source>
</reference>
<gene>
    <name evidence="2" type="ORF">Q2T41_09130</name>
</gene>
<keyword evidence="1" id="KW-0812">Transmembrane</keyword>
<evidence type="ECO:0000256" key="1">
    <source>
        <dbReference type="SAM" id="Phobius"/>
    </source>
</evidence>
<keyword evidence="3" id="KW-1185">Reference proteome</keyword>
<organism evidence="2 3">
    <name type="scientific">Maribacter confluentis</name>
    <dbReference type="NCBI Taxonomy" id="1656093"/>
    <lineage>
        <taxon>Bacteria</taxon>
        <taxon>Pseudomonadati</taxon>
        <taxon>Bacteroidota</taxon>
        <taxon>Flavobacteriia</taxon>
        <taxon>Flavobacteriales</taxon>
        <taxon>Flavobacteriaceae</taxon>
        <taxon>Maribacter</taxon>
    </lineage>
</organism>
<keyword evidence="1" id="KW-1133">Transmembrane helix</keyword>
<evidence type="ECO:0000313" key="3">
    <source>
        <dbReference type="Proteomes" id="UP001168579"/>
    </source>
</evidence>
<dbReference type="Proteomes" id="UP001168579">
    <property type="component" value="Unassembled WGS sequence"/>
</dbReference>
<evidence type="ECO:0000313" key="2">
    <source>
        <dbReference type="EMBL" id="MDO1512815.1"/>
    </source>
</evidence>
<proteinExistence type="predicted"/>
<keyword evidence="1" id="KW-0472">Membrane</keyword>
<name>A0ABT8RPK7_9FLAO</name>
<reference evidence="2" key="2">
    <citation type="submission" date="2023-06" db="EMBL/GenBank/DDBJ databases">
        <authorList>
            <person name="Lucena T."/>
            <person name="Sun Q."/>
        </authorList>
    </citation>
    <scope>NUCLEOTIDE SEQUENCE</scope>
    <source>
        <strain evidence="2">CECT 8869</strain>
    </source>
</reference>
<accession>A0ABT8RPK7</accession>
<feature type="transmembrane region" description="Helical" evidence="1">
    <location>
        <begin position="21"/>
        <end position="39"/>
    </location>
</feature>
<dbReference type="EMBL" id="JAUKUC010000001">
    <property type="protein sequence ID" value="MDO1512815.1"/>
    <property type="molecule type" value="Genomic_DNA"/>
</dbReference>
<dbReference type="RefSeq" id="WP_261375021.1">
    <property type="nucleotide sequence ID" value="NZ_JAUKUC010000001.1"/>
</dbReference>
<comment type="caution">
    <text evidence="2">The sequence shown here is derived from an EMBL/GenBank/DDBJ whole genome shotgun (WGS) entry which is preliminary data.</text>
</comment>
<sequence>MTRVNIDESKKVTALEKAIKFTIVIAAIGIILCFVFLALDK</sequence>